<organism evidence="1 2">
    <name type="scientific">Pangasianodon gigas</name>
    <name type="common">Mekong giant catfish</name>
    <name type="synonym">Pangasius gigas</name>
    <dbReference type="NCBI Taxonomy" id="30993"/>
    <lineage>
        <taxon>Eukaryota</taxon>
        <taxon>Metazoa</taxon>
        <taxon>Chordata</taxon>
        <taxon>Craniata</taxon>
        <taxon>Vertebrata</taxon>
        <taxon>Euteleostomi</taxon>
        <taxon>Actinopterygii</taxon>
        <taxon>Neopterygii</taxon>
        <taxon>Teleostei</taxon>
        <taxon>Ostariophysi</taxon>
        <taxon>Siluriformes</taxon>
        <taxon>Pangasiidae</taxon>
        <taxon>Pangasianodon</taxon>
    </lineage>
</organism>
<sequence length="601" mass="68365">MMADRKQPIKTSSRKHGSDKTRRFPHLKPLSVYSRMVFYKATDSCSVSPSWSPNSPSWNSNLELSNSKTSFGRKRRLDDSCLDETYDTPPKKPCFAKHPSPASAYVLDSFDAFRQVKLVSPQSSSVMLEEIKRVEKPLSHQKSLGQGWIDGNDKTDGRISVSLTNVHSSSPVIVHNEDSADVIAFDYDVDEIMCLSPIDSADVSADGLEDFIQSPQIYYEDLPAEEGHSLWCSSRQKQGKSECLLGKDAQTGIDEGYVTKSYYSADPGESKVTTESEITKSDEVHFIKSYKITIPNLSNDKTQPVSTPFMSTPFMSTPLDKFRELVKRAPILSPKLDLDKESWSSRTIICESVKASSAISLSANLNLDAGDTEALPTIPFLNVNESKEGNIVHEGTSIQKSLVCHYQEKQTANQVKENKDVLSVSQQQADSEIRVMFREETDTTDSFKNTLPLRVQVKSKVILPNTQQPEAVKAHQQPEKKATSERQRNVFRDIPRPVVLYREEDWEKEKKVYVDSVTRHMTDNVEDGVMNELLQLMNTIANQRRGRDGRKWQHPSDLTRRNYQLRNSNRLLSLDEWQNLNYRNHRRFAKVPQMFKRSRVL</sequence>
<keyword evidence="2" id="KW-1185">Reference proteome</keyword>
<protein>
    <submittedName>
        <fullName evidence="1">Uncharacterized protein</fullName>
    </submittedName>
</protein>
<reference evidence="1 2" key="1">
    <citation type="journal article" date="2022" name="bioRxiv">
        <title>An ancient truncated duplication of the anti-Mullerian hormone receptor type 2 gene is a potential conserved master sex determinant in the Pangasiidae catfish family.</title>
        <authorList>
            <person name="Wen M."/>
            <person name="Pan Q."/>
            <person name="Jouanno E."/>
            <person name="Montfort J."/>
            <person name="Zahm M."/>
            <person name="Cabau C."/>
            <person name="Klopp C."/>
            <person name="Iampietro C."/>
            <person name="Roques C."/>
            <person name="Bouchez O."/>
            <person name="Castinel A."/>
            <person name="Donnadieu C."/>
            <person name="Parrinello H."/>
            <person name="Poncet C."/>
            <person name="Belmonte E."/>
            <person name="Gautier V."/>
            <person name="Avarre J.-C."/>
            <person name="Dugue R."/>
            <person name="Gustiano R."/>
            <person name="Ha T.T.T."/>
            <person name="Campet M."/>
            <person name="Sriphairoj K."/>
            <person name="Ribolli J."/>
            <person name="de Almeida F.L."/>
            <person name="Desvignes T."/>
            <person name="Postlethwait J.H."/>
            <person name="Bucao C.F."/>
            <person name="Robinson-Rechavi M."/>
            <person name="Bobe J."/>
            <person name="Herpin A."/>
            <person name="Guiguen Y."/>
        </authorList>
    </citation>
    <scope>NUCLEOTIDE SEQUENCE [LARGE SCALE GENOMIC DNA]</scope>
    <source>
        <strain evidence="1">YG-Dec2019</strain>
    </source>
</reference>
<name>A0ACC5WCM2_PANGG</name>
<dbReference type="Proteomes" id="UP000829447">
    <property type="component" value="Linkage Group LG3"/>
</dbReference>
<dbReference type="EMBL" id="CM040456">
    <property type="protein sequence ID" value="MCI4376813.1"/>
    <property type="molecule type" value="Genomic_DNA"/>
</dbReference>
<comment type="caution">
    <text evidence="1">The sequence shown here is derived from an EMBL/GenBank/DDBJ whole genome shotgun (WGS) entry which is preliminary data.</text>
</comment>
<gene>
    <name evidence="1" type="ORF">PGIGA_G00192820</name>
</gene>
<proteinExistence type="predicted"/>
<evidence type="ECO:0000313" key="1">
    <source>
        <dbReference type="EMBL" id="MCI4376813.1"/>
    </source>
</evidence>
<accession>A0ACC5WCM2</accession>
<evidence type="ECO:0000313" key="2">
    <source>
        <dbReference type="Proteomes" id="UP000829447"/>
    </source>
</evidence>